<organism evidence="2 3">
    <name type="scientific">Plakobranchus ocellatus</name>
    <dbReference type="NCBI Taxonomy" id="259542"/>
    <lineage>
        <taxon>Eukaryota</taxon>
        <taxon>Metazoa</taxon>
        <taxon>Spiralia</taxon>
        <taxon>Lophotrochozoa</taxon>
        <taxon>Mollusca</taxon>
        <taxon>Gastropoda</taxon>
        <taxon>Heterobranchia</taxon>
        <taxon>Euthyneura</taxon>
        <taxon>Panpulmonata</taxon>
        <taxon>Sacoglossa</taxon>
        <taxon>Placobranchoidea</taxon>
        <taxon>Plakobranchidae</taxon>
        <taxon>Plakobranchus</taxon>
    </lineage>
</organism>
<reference evidence="2 3" key="1">
    <citation type="journal article" date="2021" name="Elife">
        <title>Chloroplast acquisition without the gene transfer in kleptoplastic sea slugs, Plakobranchus ocellatus.</title>
        <authorList>
            <person name="Maeda T."/>
            <person name="Takahashi S."/>
            <person name="Yoshida T."/>
            <person name="Shimamura S."/>
            <person name="Takaki Y."/>
            <person name="Nagai Y."/>
            <person name="Toyoda A."/>
            <person name="Suzuki Y."/>
            <person name="Arimoto A."/>
            <person name="Ishii H."/>
            <person name="Satoh N."/>
            <person name="Nishiyama T."/>
            <person name="Hasebe M."/>
            <person name="Maruyama T."/>
            <person name="Minagawa J."/>
            <person name="Obokata J."/>
            <person name="Shigenobu S."/>
        </authorList>
    </citation>
    <scope>NUCLEOTIDE SEQUENCE [LARGE SCALE GENOMIC DNA]</scope>
</reference>
<comment type="caution">
    <text evidence="2">The sequence shown here is derived from an EMBL/GenBank/DDBJ whole genome shotgun (WGS) entry which is preliminary data.</text>
</comment>
<dbReference type="EMBL" id="BLXT01003028">
    <property type="protein sequence ID" value="GFO00111.1"/>
    <property type="molecule type" value="Genomic_DNA"/>
</dbReference>
<name>A0AAV3ZW08_9GAST</name>
<dbReference type="AlphaFoldDB" id="A0AAV3ZW08"/>
<evidence type="ECO:0000313" key="3">
    <source>
        <dbReference type="Proteomes" id="UP000735302"/>
    </source>
</evidence>
<gene>
    <name evidence="2" type="ORF">PoB_002661600</name>
</gene>
<keyword evidence="3" id="KW-1185">Reference proteome</keyword>
<feature type="region of interest" description="Disordered" evidence="1">
    <location>
        <begin position="1"/>
        <end position="37"/>
    </location>
</feature>
<proteinExistence type="predicted"/>
<dbReference type="Proteomes" id="UP000735302">
    <property type="component" value="Unassembled WGS sequence"/>
</dbReference>
<evidence type="ECO:0000256" key="1">
    <source>
        <dbReference type="SAM" id="MobiDB-lite"/>
    </source>
</evidence>
<accession>A0AAV3ZW08</accession>
<sequence length="117" mass="12878">MQAKKENAKRKKELERMKMKMKKGQRSSYVSSSNSDDEVMEMLMNGVGEEDEVGVSENDDKCAGCGTVGEPTCPQQGRPKLRLPGPQSGQGAGGGARTHNRMVIQSMFRPSIIRVEF</sequence>
<feature type="region of interest" description="Disordered" evidence="1">
    <location>
        <begin position="70"/>
        <end position="103"/>
    </location>
</feature>
<feature type="compositionally biased region" description="Basic and acidic residues" evidence="1">
    <location>
        <begin position="1"/>
        <end position="18"/>
    </location>
</feature>
<evidence type="ECO:0000313" key="2">
    <source>
        <dbReference type="EMBL" id="GFO00111.1"/>
    </source>
</evidence>
<protein>
    <submittedName>
        <fullName evidence="2">Uncharacterized protein</fullName>
    </submittedName>
</protein>